<dbReference type="AlphaFoldDB" id="A0A2N9HGH2"/>
<organism evidence="1">
    <name type="scientific">Fagus sylvatica</name>
    <name type="common">Beechnut</name>
    <dbReference type="NCBI Taxonomy" id="28930"/>
    <lineage>
        <taxon>Eukaryota</taxon>
        <taxon>Viridiplantae</taxon>
        <taxon>Streptophyta</taxon>
        <taxon>Embryophyta</taxon>
        <taxon>Tracheophyta</taxon>
        <taxon>Spermatophyta</taxon>
        <taxon>Magnoliopsida</taxon>
        <taxon>eudicotyledons</taxon>
        <taxon>Gunneridae</taxon>
        <taxon>Pentapetalae</taxon>
        <taxon>rosids</taxon>
        <taxon>fabids</taxon>
        <taxon>Fagales</taxon>
        <taxon>Fagaceae</taxon>
        <taxon>Fagus</taxon>
    </lineage>
</organism>
<protein>
    <submittedName>
        <fullName evidence="1">Uncharacterized protein</fullName>
    </submittedName>
</protein>
<accession>A0A2N9HGH2</accession>
<reference evidence="1" key="1">
    <citation type="submission" date="2018-02" db="EMBL/GenBank/DDBJ databases">
        <authorList>
            <person name="Cohen D.B."/>
            <person name="Kent A.D."/>
        </authorList>
    </citation>
    <scope>NUCLEOTIDE SEQUENCE</scope>
</reference>
<evidence type="ECO:0000313" key="1">
    <source>
        <dbReference type="EMBL" id="SPD11038.1"/>
    </source>
</evidence>
<gene>
    <name evidence="1" type="ORF">FSB_LOCUS38920</name>
</gene>
<sequence length="86" mass="9203">MPTWNGLRDPSPTRPRLGGGVGVKGTWLKEEMTLTIDIEIKGVSTGGHDVLELGLGRSEEVEISVVLGLHSSLEVLDSGYVVLFSI</sequence>
<dbReference type="EMBL" id="OIVN01003413">
    <property type="protein sequence ID" value="SPD11038.1"/>
    <property type="molecule type" value="Genomic_DNA"/>
</dbReference>
<name>A0A2N9HGH2_FAGSY</name>
<proteinExistence type="predicted"/>